<evidence type="ECO:0000313" key="5">
    <source>
        <dbReference type="Proteomes" id="UP001585018"/>
    </source>
</evidence>
<reference evidence="2 4" key="1">
    <citation type="submission" date="2016-05" db="EMBL/GenBank/DDBJ databases">
        <title>Non-Contiguous Finished Genome Sequence of Streptomyces parvulus 2297 Integrated Site-Specifically with Actinophage R4.</title>
        <authorList>
            <person name="Nishizawa T."/>
            <person name="Miura T."/>
            <person name="Harada C."/>
            <person name="Guo Y."/>
            <person name="Narisawa K."/>
            <person name="Ohta H."/>
            <person name="Takahashi H."/>
            <person name="Shirai M."/>
        </authorList>
    </citation>
    <scope>NUCLEOTIDE SEQUENCE [LARGE SCALE GENOMIC DNA]</scope>
    <source>
        <strain evidence="2 4">2297</strain>
    </source>
</reference>
<sequence>MSPVPLPPAVRAFLLANDVLAFLLELLALGLLAWWGFTRDIGRAGSLALGVATPLAAAVLWGLFAAPRARYAIPHAARLGVKAVVFGAAALALLALGHRIPALWFAAAVLVNTALASYHRTRS</sequence>
<name>A0A191UUN8_9ACTN</name>
<accession>A0A191UUN8</accession>
<dbReference type="GeneID" id="91304233"/>
<dbReference type="EMBL" id="CP015866">
    <property type="protein sequence ID" value="ANJ06405.1"/>
    <property type="molecule type" value="Genomic_DNA"/>
</dbReference>
<protein>
    <submittedName>
        <fullName evidence="3">YrdB family protein</fullName>
    </submittedName>
</protein>
<keyword evidence="1" id="KW-0472">Membrane</keyword>
<dbReference type="Pfam" id="PF10823">
    <property type="entry name" value="DUF2568"/>
    <property type="match status" value="1"/>
</dbReference>
<dbReference type="InterPro" id="IPR021214">
    <property type="entry name" value="DUF2568"/>
</dbReference>
<feature type="transmembrane region" description="Helical" evidence="1">
    <location>
        <begin position="79"/>
        <end position="96"/>
    </location>
</feature>
<evidence type="ECO:0000256" key="1">
    <source>
        <dbReference type="SAM" id="Phobius"/>
    </source>
</evidence>
<feature type="transmembrane region" description="Helical" evidence="1">
    <location>
        <begin position="12"/>
        <end position="35"/>
    </location>
</feature>
<gene>
    <name evidence="2" type="ORF">Spa2297_05010</name>
    <name evidence="3" type="ORF">VSS30_16445</name>
</gene>
<dbReference type="EMBL" id="JAYMRR010000007">
    <property type="protein sequence ID" value="MFB8750390.1"/>
    <property type="molecule type" value="Genomic_DNA"/>
</dbReference>
<dbReference type="Proteomes" id="UP000078468">
    <property type="component" value="Chromosome"/>
</dbReference>
<organism evidence="2 4">
    <name type="scientific">Streptomyces parvulus</name>
    <dbReference type="NCBI Taxonomy" id="146923"/>
    <lineage>
        <taxon>Bacteria</taxon>
        <taxon>Bacillati</taxon>
        <taxon>Actinomycetota</taxon>
        <taxon>Actinomycetes</taxon>
        <taxon>Kitasatosporales</taxon>
        <taxon>Streptomycetaceae</taxon>
        <taxon>Streptomyces</taxon>
    </lineage>
</organism>
<evidence type="ECO:0000313" key="4">
    <source>
        <dbReference type="Proteomes" id="UP000078468"/>
    </source>
</evidence>
<keyword evidence="1" id="KW-1133">Transmembrane helix</keyword>
<keyword evidence="1" id="KW-0812">Transmembrane</keyword>
<reference evidence="3 5" key="2">
    <citation type="submission" date="2024-01" db="EMBL/GenBank/DDBJ databases">
        <title>Genome mining of biosynthetic gene clusters to explore secondary metabolites of Streptomyces sp.</title>
        <authorList>
            <person name="Baig A."/>
            <person name="Ajitkumar Shintre N."/>
            <person name="Kumar H."/>
            <person name="Anbarasu A."/>
            <person name="Ramaiah S."/>
        </authorList>
    </citation>
    <scope>NUCLEOTIDE SEQUENCE [LARGE SCALE GENOMIC DNA]</scope>
    <source>
        <strain evidence="3 5">A03</strain>
    </source>
</reference>
<evidence type="ECO:0000313" key="3">
    <source>
        <dbReference type="EMBL" id="MFB8750390.1"/>
    </source>
</evidence>
<dbReference type="RefSeq" id="WP_064726803.1">
    <property type="nucleotide sequence ID" value="NZ_BMRX01000003.1"/>
</dbReference>
<keyword evidence="5" id="KW-1185">Reference proteome</keyword>
<feature type="transmembrane region" description="Helical" evidence="1">
    <location>
        <begin position="47"/>
        <end position="67"/>
    </location>
</feature>
<proteinExistence type="predicted"/>
<evidence type="ECO:0000313" key="2">
    <source>
        <dbReference type="EMBL" id="ANJ06405.1"/>
    </source>
</evidence>
<feature type="transmembrane region" description="Helical" evidence="1">
    <location>
        <begin position="102"/>
        <end position="118"/>
    </location>
</feature>
<dbReference type="AlphaFoldDB" id="A0A191UUN8"/>
<dbReference type="KEGG" id="spav:Spa2297_05010"/>
<dbReference type="Proteomes" id="UP001585018">
    <property type="component" value="Unassembled WGS sequence"/>
</dbReference>